<gene>
    <name evidence="4" type="ORF">SAMN02745781_02907</name>
</gene>
<evidence type="ECO:0000313" key="4">
    <source>
        <dbReference type="EMBL" id="SHF67209.1"/>
    </source>
</evidence>
<dbReference type="CDD" id="cd05242">
    <property type="entry name" value="SDR_a8"/>
    <property type="match status" value="1"/>
</dbReference>
<dbReference type="Pfam" id="PF08338">
    <property type="entry name" value="DUF1731"/>
    <property type="match status" value="1"/>
</dbReference>
<organism evidence="4 5">
    <name type="scientific">Vibrio gazogenes DSM 21264 = NBRC 103151</name>
    <dbReference type="NCBI Taxonomy" id="1123492"/>
    <lineage>
        <taxon>Bacteria</taxon>
        <taxon>Pseudomonadati</taxon>
        <taxon>Pseudomonadota</taxon>
        <taxon>Gammaproteobacteria</taxon>
        <taxon>Vibrionales</taxon>
        <taxon>Vibrionaceae</taxon>
        <taxon>Vibrio</taxon>
    </lineage>
</organism>
<sequence>MKILITGGSGLIGSELIKQLITHEHEIVVLTRSEKRTREKLNHLNHYPLELISSLDNLHDLNHFDAVINLAGEPIADRRWTDTQKQVISQSRWQITEKLVELIHASSSPPSVFISGSAVGFYGDQQDHPIDESLQVQSNEFSHLVCVTWENIARKAESESTRVCLLRTGVVLSADGGALPKMLLPYRFGCGGPIGSGNQYLPWIHIQDMVQGILFLLVTDYAHGPFNLCAPHPVPNKIFSKTLAKTLHRPHVMFVPEWAIRLIMGESAALLLDSTRAKPKKLTELGFKFKYSHLEPALKQILQTLP</sequence>
<reference evidence="5" key="1">
    <citation type="submission" date="2016-11" db="EMBL/GenBank/DDBJ databases">
        <authorList>
            <person name="Varghese N."/>
            <person name="Submissions S."/>
        </authorList>
    </citation>
    <scope>NUCLEOTIDE SEQUENCE [LARGE SCALE GENOMIC DNA]</scope>
    <source>
        <strain evidence="5">DSM 21264</strain>
    </source>
</reference>
<accession>A0A1M5DJM7</accession>
<dbReference type="RefSeq" id="WP_072960835.1">
    <property type="nucleotide sequence ID" value="NZ_FQUH01000014.1"/>
</dbReference>
<dbReference type="EMBL" id="FQUH01000014">
    <property type="protein sequence ID" value="SHF67209.1"/>
    <property type="molecule type" value="Genomic_DNA"/>
</dbReference>
<dbReference type="InterPro" id="IPR010099">
    <property type="entry name" value="SDR39U1"/>
</dbReference>
<dbReference type="InterPro" id="IPR036291">
    <property type="entry name" value="NAD(P)-bd_dom_sf"/>
</dbReference>
<dbReference type="InterPro" id="IPR013549">
    <property type="entry name" value="DUF1731"/>
</dbReference>
<dbReference type="Pfam" id="PF01370">
    <property type="entry name" value="Epimerase"/>
    <property type="match status" value="1"/>
</dbReference>
<dbReference type="PANTHER" id="PTHR11092">
    <property type="entry name" value="SUGAR NUCLEOTIDE EPIMERASE RELATED"/>
    <property type="match status" value="1"/>
</dbReference>
<dbReference type="AlphaFoldDB" id="A0A1M5DJM7"/>
<name>A0A1M5DJM7_VIBGA</name>
<evidence type="ECO:0000259" key="2">
    <source>
        <dbReference type="Pfam" id="PF01370"/>
    </source>
</evidence>
<feature type="domain" description="DUF1731" evidence="3">
    <location>
        <begin position="255"/>
        <end position="301"/>
    </location>
</feature>
<dbReference type="Proteomes" id="UP000184159">
    <property type="component" value="Unassembled WGS sequence"/>
</dbReference>
<dbReference type="PANTHER" id="PTHR11092:SF0">
    <property type="entry name" value="EPIMERASE FAMILY PROTEIN SDR39U1"/>
    <property type="match status" value="1"/>
</dbReference>
<evidence type="ECO:0008006" key="6">
    <source>
        <dbReference type="Google" id="ProtNLM"/>
    </source>
</evidence>
<proteinExistence type="inferred from homology"/>
<dbReference type="SUPFAM" id="SSF51735">
    <property type="entry name" value="NAD(P)-binding Rossmann-fold domains"/>
    <property type="match status" value="1"/>
</dbReference>
<protein>
    <recommendedName>
        <fullName evidence="6">TIGR01777 family protein</fullName>
    </recommendedName>
</protein>
<dbReference type="Gene3D" id="3.40.50.720">
    <property type="entry name" value="NAD(P)-binding Rossmann-like Domain"/>
    <property type="match status" value="1"/>
</dbReference>
<feature type="domain" description="NAD-dependent epimerase/dehydratase" evidence="2">
    <location>
        <begin position="3"/>
        <end position="219"/>
    </location>
</feature>
<evidence type="ECO:0000256" key="1">
    <source>
        <dbReference type="ARBA" id="ARBA00009353"/>
    </source>
</evidence>
<comment type="similarity">
    <text evidence="1">Belongs to the NAD(P)-dependent epimerase/dehydratase family. SDR39U1 subfamily.</text>
</comment>
<dbReference type="InterPro" id="IPR001509">
    <property type="entry name" value="Epimerase_deHydtase"/>
</dbReference>
<keyword evidence="5" id="KW-1185">Reference proteome</keyword>
<dbReference type="NCBIfam" id="TIGR01777">
    <property type="entry name" value="yfcH"/>
    <property type="match status" value="1"/>
</dbReference>
<evidence type="ECO:0000313" key="5">
    <source>
        <dbReference type="Proteomes" id="UP000184159"/>
    </source>
</evidence>
<evidence type="ECO:0000259" key="3">
    <source>
        <dbReference type="Pfam" id="PF08338"/>
    </source>
</evidence>